<dbReference type="CDD" id="cd06224">
    <property type="entry name" value="REM"/>
    <property type="match status" value="1"/>
</dbReference>
<sequence>MKGLKGAKVMRENPPLLFPPPSSSPVSEVHCRNFGREKALVYQDSNLVSGTLEALIQHLVPTETYYPDRAFIFAFLLSSRLYIRPHELLGRVFRLAITTPTHSPKYVATRVSNVPNMVKLLGEWTELFPYDFRDELMMAHVRNITQKCVTDSPPIRVEVSQLLTTLLAKLTALEKYEDFLHRINTEAALGDPHVCLPVKAICPDPKMLAKQLTHIELERLSYIGAEEFVQAFAKDSAQVESSYKELKKTRNLESYVQWFNRLSYYVATEICKGPKKKSRVRLVEYWIEVARECFNIGNFNSLMAIIAGLNMAPVARLKKTWNKVCTAQLAILEHQMDPSANFSAYRSALKETLWRSVGVVDERQKIVIPFFSLLVKDLYFLNEGCASKLPNGYINFEKIWQFAKQVTEVLALQQIHCSYPKVQPVLNTLNASPILSESALCLVSYEREAADSSQERERLKYLLREEMSSSEVSDSSPKKKHFKKTKKVMNPGSHSNPSVSASADNKLPEVSEPTASASAQVLYMCTCPRVKATFSWALSLQLRLT</sequence>
<dbReference type="InterPro" id="IPR019804">
    <property type="entry name" value="Ras_G-nucl-exch_fac_CS"/>
</dbReference>
<dbReference type="PROSITE" id="PS00720">
    <property type="entry name" value="RASGEF"/>
    <property type="match status" value="1"/>
</dbReference>
<accession>A0A8J2L1X9</accession>
<proteinExistence type="predicted"/>
<feature type="compositionally biased region" description="Polar residues" evidence="2">
    <location>
        <begin position="492"/>
        <end position="503"/>
    </location>
</feature>
<dbReference type="PROSITE" id="PS50009">
    <property type="entry name" value="RASGEF_CAT"/>
    <property type="match status" value="1"/>
</dbReference>
<feature type="domain" description="N-terminal Ras-GEF" evidence="4">
    <location>
        <begin position="43"/>
        <end position="171"/>
    </location>
</feature>
<feature type="compositionally biased region" description="Basic residues" evidence="2">
    <location>
        <begin position="478"/>
        <end position="487"/>
    </location>
</feature>
<dbReference type="GO" id="GO:0007265">
    <property type="term" value="P:Ras protein signal transduction"/>
    <property type="evidence" value="ECO:0007669"/>
    <property type="project" value="TreeGrafter"/>
</dbReference>
<dbReference type="InterPro" id="IPR000651">
    <property type="entry name" value="Ras-like_Gua-exchang_fac_N"/>
</dbReference>
<dbReference type="SMART" id="SM00147">
    <property type="entry name" value="RasGEF"/>
    <property type="match status" value="1"/>
</dbReference>
<dbReference type="PROSITE" id="PS50212">
    <property type="entry name" value="RASGEF_NTER"/>
    <property type="match status" value="1"/>
</dbReference>
<organism evidence="5 6">
    <name type="scientific">Allacma fusca</name>
    <dbReference type="NCBI Taxonomy" id="39272"/>
    <lineage>
        <taxon>Eukaryota</taxon>
        <taxon>Metazoa</taxon>
        <taxon>Ecdysozoa</taxon>
        <taxon>Arthropoda</taxon>
        <taxon>Hexapoda</taxon>
        <taxon>Collembola</taxon>
        <taxon>Symphypleona</taxon>
        <taxon>Sminthuridae</taxon>
        <taxon>Allacma</taxon>
    </lineage>
</organism>
<name>A0A8J2L1X9_9HEXA</name>
<dbReference type="AlphaFoldDB" id="A0A8J2L1X9"/>
<dbReference type="Pfam" id="PF00617">
    <property type="entry name" value="RasGEF"/>
    <property type="match status" value="1"/>
</dbReference>
<keyword evidence="6" id="KW-1185">Reference proteome</keyword>
<evidence type="ECO:0000313" key="5">
    <source>
        <dbReference type="EMBL" id="CAG7827417.1"/>
    </source>
</evidence>
<dbReference type="CDD" id="cd00155">
    <property type="entry name" value="RasGEF"/>
    <property type="match status" value="1"/>
</dbReference>
<dbReference type="Pfam" id="PF00618">
    <property type="entry name" value="RasGEF_N"/>
    <property type="match status" value="1"/>
</dbReference>
<protein>
    <recommendedName>
        <fullName evidence="7">Ras-GEF domain-containing family member 1B</fullName>
    </recommendedName>
</protein>
<feature type="domain" description="Ras-GEF" evidence="3">
    <location>
        <begin position="204"/>
        <end position="450"/>
    </location>
</feature>
<dbReference type="OrthoDB" id="20825at2759"/>
<comment type="caution">
    <text evidence="5">The sequence shown here is derived from an EMBL/GenBank/DDBJ whole genome shotgun (WGS) entry which is preliminary data.</text>
</comment>
<dbReference type="SMART" id="SM00229">
    <property type="entry name" value="RasGEFN"/>
    <property type="match status" value="1"/>
</dbReference>
<feature type="region of interest" description="Disordered" evidence="2">
    <location>
        <begin position="470"/>
        <end position="511"/>
    </location>
</feature>
<evidence type="ECO:0000259" key="3">
    <source>
        <dbReference type="PROSITE" id="PS50009"/>
    </source>
</evidence>
<dbReference type="PANTHER" id="PTHR23113:SF356">
    <property type="entry name" value="FI05912P-RELATED"/>
    <property type="match status" value="1"/>
</dbReference>
<evidence type="ECO:0000256" key="2">
    <source>
        <dbReference type="SAM" id="MobiDB-lite"/>
    </source>
</evidence>
<keyword evidence="1" id="KW-0344">Guanine-nucleotide releasing factor</keyword>
<evidence type="ECO:0000256" key="1">
    <source>
        <dbReference type="PROSITE-ProRule" id="PRU00168"/>
    </source>
</evidence>
<evidence type="ECO:0000313" key="6">
    <source>
        <dbReference type="Proteomes" id="UP000708208"/>
    </source>
</evidence>
<dbReference type="PANTHER" id="PTHR23113">
    <property type="entry name" value="GUANINE NUCLEOTIDE EXCHANGE FACTOR"/>
    <property type="match status" value="1"/>
</dbReference>
<dbReference type="GO" id="GO:0005886">
    <property type="term" value="C:plasma membrane"/>
    <property type="evidence" value="ECO:0007669"/>
    <property type="project" value="TreeGrafter"/>
</dbReference>
<gene>
    <name evidence="5" type="ORF">AFUS01_LOCUS37407</name>
</gene>
<reference evidence="5" key="1">
    <citation type="submission" date="2021-06" db="EMBL/GenBank/DDBJ databases">
        <authorList>
            <person name="Hodson N. C."/>
            <person name="Mongue J. A."/>
            <person name="Jaron S. K."/>
        </authorList>
    </citation>
    <scope>NUCLEOTIDE SEQUENCE</scope>
</reference>
<evidence type="ECO:0000259" key="4">
    <source>
        <dbReference type="PROSITE" id="PS50212"/>
    </source>
</evidence>
<dbReference type="InterPro" id="IPR008937">
    <property type="entry name" value="Ras-like_GEF"/>
</dbReference>
<dbReference type="InterPro" id="IPR001895">
    <property type="entry name" value="RASGEF_cat_dom"/>
</dbReference>
<evidence type="ECO:0008006" key="7">
    <source>
        <dbReference type="Google" id="ProtNLM"/>
    </source>
</evidence>
<dbReference type="Proteomes" id="UP000708208">
    <property type="component" value="Unassembled WGS sequence"/>
</dbReference>
<dbReference type="EMBL" id="CAJVCH010543420">
    <property type="protein sequence ID" value="CAG7827417.1"/>
    <property type="molecule type" value="Genomic_DNA"/>
</dbReference>
<dbReference type="GO" id="GO:0005085">
    <property type="term" value="F:guanyl-nucleotide exchange factor activity"/>
    <property type="evidence" value="ECO:0007669"/>
    <property type="project" value="UniProtKB-KW"/>
</dbReference>